<dbReference type="EMBL" id="JAVRHS010000002">
    <property type="protein sequence ID" value="MDT0575262.1"/>
    <property type="molecule type" value="Genomic_DNA"/>
</dbReference>
<protein>
    <recommendedName>
        <fullName evidence="3">Argininosuccinate lyase</fullName>
    </recommendedName>
</protein>
<keyword evidence="2" id="KW-1185">Reference proteome</keyword>
<gene>
    <name evidence="1" type="ORF">RM533_03585</name>
</gene>
<evidence type="ECO:0000313" key="2">
    <source>
        <dbReference type="Proteomes" id="UP001259803"/>
    </source>
</evidence>
<dbReference type="RefSeq" id="WP_311339839.1">
    <property type="nucleotide sequence ID" value="NZ_JAVRHS010000002.1"/>
</dbReference>
<dbReference type="PROSITE" id="PS51257">
    <property type="entry name" value="PROKAR_LIPOPROTEIN"/>
    <property type="match status" value="1"/>
</dbReference>
<reference evidence="1 2" key="1">
    <citation type="submission" date="2023-09" db="EMBL/GenBank/DDBJ databases">
        <authorList>
            <person name="Rey-Velasco X."/>
        </authorList>
    </citation>
    <scope>NUCLEOTIDE SEQUENCE [LARGE SCALE GENOMIC DNA]</scope>
    <source>
        <strain evidence="1 2">F390</strain>
    </source>
</reference>
<name>A0ABU2ZF88_9SPHN</name>
<evidence type="ECO:0000313" key="1">
    <source>
        <dbReference type="EMBL" id="MDT0575262.1"/>
    </source>
</evidence>
<accession>A0ABU2ZF88</accession>
<comment type="caution">
    <text evidence="1">The sequence shown here is derived from an EMBL/GenBank/DDBJ whole genome shotgun (WGS) entry which is preliminary data.</text>
</comment>
<evidence type="ECO:0008006" key="3">
    <source>
        <dbReference type="Google" id="ProtNLM"/>
    </source>
</evidence>
<proteinExistence type="predicted"/>
<organism evidence="1 2">
    <name type="scientific">Croceicoccus esteveae</name>
    <dbReference type="NCBI Taxonomy" id="3075597"/>
    <lineage>
        <taxon>Bacteria</taxon>
        <taxon>Pseudomonadati</taxon>
        <taxon>Pseudomonadota</taxon>
        <taxon>Alphaproteobacteria</taxon>
        <taxon>Sphingomonadales</taxon>
        <taxon>Erythrobacteraceae</taxon>
        <taxon>Croceicoccus</taxon>
    </lineage>
</organism>
<dbReference type="Proteomes" id="UP001259803">
    <property type="component" value="Unassembled WGS sequence"/>
</dbReference>
<sequence length="75" mass="7965">MRKFAIFAVGGVLALGLSACDVEKTQDGELPEVDVEAGQLPEYNVDTADVDVTTEERVVEVPVIETEPADASTVD</sequence>